<sequence length="52" mass="5911">MGINVGLRGKKRNSSLDNRKEGFLRVATHNINGLKMHKHKIEILANWASVEK</sequence>
<dbReference type="Proteomes" id="UP000789901">
    <property type="component" value="Unassembled WGS sequence"/>
</dbReference>
<organism evidence="1 2">
    <name type="scientific">Gigaspora margarita</name>
    <dbReference type="NCBI Taxonomy" id="4874"/>
    <lineage>
        <taxon>Eukaryota</taxon>
        <taxon>Fungi</taxon>
        <taxon>Fungi incertae sedis</taxon>
        <taxon>Mucoromycota</taxon>
        <taxon>Glomeromycotina</taxon>
        <taxon>Glomeromycetes</taxon>
        <taxon>Diversisporales</taxon>
        <taxon>Gigasporaceae</taxon>
        <taxon>Gigaspora</taxon>
    </lineage>
</organism>
<feature type="non-terminal residue" evidence="1">
    <location>
        <position position="52"/>
    </location>
</feature>
<keyword evidence="2" id="KW-1185">Reference proteome</keyword>
<gene>
    <name evidence="1" type="ORF">GMARGA_LOCUS38069</name>
</gene>
<reference evidence="1 2" key="1">
    <citation type="submission" date="2021-06" db="EMBL/GenBank/DDBJ databases">
        <authorList>
            <person name="Kallberg Y."/>
            <person name="Tangrot J."/>
            <person name="Rosling A."/>
        </authorList>
    </citation>
    <scope>NUCLEOTIDE SEQUENCE [LARGE SCALE GENOMIC DNA]</scope>
    <source>
        <strain evidence="1 2">120-4 pot B 10/14</strain>
    </source>
</reference>
<accession>A0ABN7X269</accession>
<proteinExistence type="predicted"/>
<evidence type="ECO:0000313" key="1">
    <source>
        <dbReference type="EMBL" id="CAG8846244.1"/>
    </source>
</evidence>
<dbReference type="EMBL" id="CAJVQB010082659">
    <property type="protein sequence ID" value="CAG8846244.1"/>
    <property type="molecule type" value="Genomic_DNA"/>
</dbReference>
<name>A0ABN7X269_GIGMA</name>
<protein>
    <submittedName>
        <fullName evidence="1">33002_t:CDS:1</fullName>
    </submittedName>
</protein>
<evidence type="ECO:0000313" key="2">
    <source>
        <dbReference type="Proteomes" id="UP000789901"/>
    </source>
</evidence>
<comment type="caution">
    <text evidence="1">The sequence shown here is derived from an EMBL/GenBank/DDBJ whole genome shotgun (WGS) entry which is preliminary data.</text>
</comment>